<keyword evidence="1" id="KW-1133">Transmembrane helix</keyword>
<reference evidence="2" key="1">
    <citation type="submission" date="2016-04" db="EMBL/GenBank/DDBJ databases">
        <authorList>
            <person name="Evans L.H."/>
            <person name="Alamgir A."/>
            <person name="Owens N."/>
            <person name="Weber N.D."/>
            <person name="Virtaneva K."/>
            <person name="Barbian K."/>
            <person name="Babar A."/>
            <person name="Rosenke K."/>
        </authorList>
    </citation>
    <scope>NUCLEOTIDE SEQUENCE</scope>
    <source>
        <strain evidence="2">86-1</strain>
    </source>
</reference>
<organism evidence="2">
    <name type="scientific">uncultured Dysgonomonas sp</name>
    <dbReference type="NCBI Taxonomy" id="206096"/>
    <lineage>
        <taxon>Bacteria</taxon>
        <taxon>Pseudomonadati</taxon>
        <taxon>Bacteroidota</taxon>
        <taxon>Bacteroidia</taxon>
        <taxon>Bacteroidales</taxon>
        <taxon>Dysgonomonadaceae</taxon>
        <taxon>Dysgonomonas</taxon>
        <taxon>environmental samples</taxon>
    </lineage>
</organism>
<gene>
    <name evidence="2" type="ORF">KL86DYS1_30016</name>
</gene>
<evidence type="ECO:0000313" key="2">
    <source>
        <dbReference type="EMBL" id="SBW01557.1"/>
    </source>
</evidence>
<sequence>MVYIFFPYIQIWRDKFGEKLAEKPQRNIGWTILALSTGFICLPIFIFNKHLLTEWTILWKSKSEKSVKSVRF</sequence>
<evidence type="ECO:0000256" key="1">
    <source>
        <dbReference type="SAM" id="Phobius"/>
    </source>
</evidence>
<dbReference type="EMBL" id="FLUM01000003">
    <property type="protein sequence ID" value="SBW01557.1"/>
    <property type="molecule type" value="Genomic_DNA"/>
</dbReference>
<dbReference type="AlphaFoldDB" id="A0A212JQ64"/>
<keyword evidence="1" id="KW-0472">Membrane</keyword>
<protein>
    <submittedName>
        <fullName evidence="2">Uncharacterized protein</fullName>
    </submittedName>
</protein>
<proteinExistence type="predicted"/>
<accession>A0A212JQ64</accession>
<name>A0A212JQ64_9BACT</name>
<keyword evidence="1" id="KW-0812">Transmembrane</keyword>
<feature type="transmembrane region" description="Helical" evidence="1">
    <location>
        <begin position="28"/>
        <end position="47"/>
    </location>
</feature>